<name>A0A6A7BC64_9PLEO</name>
<proteinExistence type="predicted"/>
<dbReference type="AlphaFoldDB" id="A0A6A7BC64"/>
<evidence type="ECO:0000313" key="3">
    <source>
        <dbReference type="Proteomes" id="UP000799423"/>
    </source>
</evidence>
<reference evidence="2" key="1">
    <citation type="submission" date="2020-01" db="EMBL/GenBank/DDBJ databases">
        <authorList>
            <consortium name="DOE Joint Genome Institute"/>
            <person name="Haridas S."/>
            <person name="Albert R."/>
            <person name="Binder M."/>
            <person name="Bloem J."/>
            <person name="Labutti K."/>
            <person name="Salamov A."/>
            <person name="Andreopoulos B."/>
            <person name="Baker S.E."/>
            <person name="Barry K."/>
            <person name="Bills G."/>
            <person name="Bluhm B.H."/>
            <person name="Cannon C."/>
            <person name="Castanera R."/>
            <person name="Culley D.E."/>
            <person name="Daum C."/>
            <person name="Ezra D."/>
            <person name="Gonzalez J.B."/>
            <person name="Henrissat B."/>
            <person name="Kuo A."/>
            <person name="Liang C."/>
            <person name="Lipzen A."/>
            <person name="Lutzoni F."/>
            <person name="Magnuson J."/>
            <person name="Mondo S."/>
            <person name="Nolan M."/>
            <person name="Ohm R."/>
            <person name="Pangilinan J."/>
            <person name="Park H.-J."/>
            <person name="Ramirez L."/>
            <person name="Alfaro M."/>
            <person name="Sun H."/>
            <person name="Tritt A."/>
            <person name="Yoshinaga Y."/>
            <person name="Zwiers L.-H."/>
            <person name="Turgeon B.G."/>
            <person name="Goodwin S.B."/>
            <person name="Spatafora J.W."/>
            <person name="Crous P.W."/>
            <person name="Grigoriev I.V."/>
        </authorList>
    </citation>
    <scope>NUCLEOTIDE SEQUENCE</scope>
    <source>
        <strain evidence="2">IPT5</strain>
    </source>
</reference>
<accession>A0A6A7BC64</accession>
<dbReference type="Proteomes" id="UP000799423">
    <property type="component" value="Unassembled WGS sequence"/>
</dbReference>
<evidence type="ECO:0000313" key="2">
    <source>
        <dbReference type="EMBL" id="KAF2851748.1"/>
    </source>
</evidence>
<gene>
    <name evidence="2" type="ORF">T440DRAFT_57395</name>
</gene>
<protein>
    <submittedName>
        <fullName evidence="2">Uncharacterized protein</fullName>
    </submittedName>
</protein>
<sequence length="116" mass="12616">MNGSESSGGILPCTTALDKHLGAVQLRTSLLRSGVFQGCGLLYTSYIWAIMIPESRRASRQAWRPPLREKTRGTNPSAARLPTTEMRNCFSRVTITSSSVSCSCLSLPTRVLRGLA</sequence>
<evidence type="ECO:0000256" key="1">
    <source>
        <dbReference type="SAM" id="MobiDB-lite"/>
    </source>
</evidence>
<feature type="region of interest" description="Disordered" evidence="1">
    <location>
        <begin position="56"/>
        <end position="81"/>
    </location>
</feature>
<organism evidence="2 3">
    <name type="scientific">Plenodomus tracheiphilus IPT5</name>
    <dbReference type="NCBI Taxonomy" id="1408161"/>
    <lineage>
        <taxon>Eukaryota</taxon>
        <taxon>Fungi</taxon>
        <taxon>Dikarya</taxon>
        <taxon>Ascomycota</taxon>
        <taxon>Pezizomycotina</taxon>
        <taxon>Dothideomycetes</taxon>
        <taxon>Pleosporomycetidae</taxon>
        <taxon>Pleosporales</taxon>
        <taxon>Pleosporineae</taxon>
        <taxon>Leptosphaeriaceae</taxon>
        <taxon>Plenodomus</taxon>
    </lineage>
</organism>
<keyword evidence="3" id="KW-1185">Reference proteome</keyword>
<dbReference type="EMBL" id="MU006301">
    <property type="protein sequence ID" value="KAF2851748.1"/>
    <property type="molecule type" value="Genomic_DNA"/>
</dbReference>